<feature type="compositionally biased region" description="Polar residues" evidence="2">
    <location>
        <begin position="490"/>
        <end position="502"/>
    </location>
</feature>
<evidence type="ECO:0000313" key="4">
    <source>
        <dbReference type="Proteomes" id="UP001302126"/>
    </source>
</evidence>
<dbReference type="EMBL" id="MU864409">
    <property type="protein sequence ID" value="KAK4187115.1"/>
    <property type="molecule type" value="Genomic_DNA"/>
</dbReference>
<dbReference type="Proteomes" id="UP001302126">
    <property type="component" value="Unassembled WGS sequence"/>
</dbReference>
<proteinExistence type="predicted"/>
<sequence length="777" mass="84253">MPMMWDRLKTSQKQVGGGALVDDERIRLSMAYSHTRNSSTTTKKGGYSYSIKGGPAPPRPPREFFESHQYEIAVAPAVQEPPPRNPARITLRAANTRPTSSVYSQDTTTTTRPKASNYTVTVATKYGYRYGGVEEISPPSSPEPDAEGVIRFLPGDVSPIEEEEHPNSGQQYAAVPNTGAPSHSNGNHEHRNQTASQDTGRQSPRGSSNNGNSRGGATSIPMMRRERRKQSDAAVRGAHSNQRGAMAPQQHRNPPPTHQDNAQEAPRWDPLTGERTTSDRGRPSQVNPAELSQGLGISSHAWASPVNSPTQAPPSFTDRVRRIAKKAGAVRDREKETDTDPAAGAFTSTRPGWRGASGRTAIVDPVHDTPEVAPLRIPEKSSRRNIPPAHAPEPMPDLLLGGALRRGQTPPISPPATETPTSGTRSGPREIARNNVQVGTQQTPHVTQLRPEHGQSYPSPPLSGTPLGGDAPAVAAVRELARDGFPNVTALPSPTLNANYSPDANVIRRKPPPLQINHQHQGSVSSVSSQPPQAAQPPPLQIPQFAPPAPAAATDAWVQPPSRFSVTTYATSNTGTTRDEGDEGVDEDQPPVPSIPAGLQITNNASRSSDNSPITSPIDQFMASPFNLHSEPLPMTPPANPAIARAQAIERIERPDSRASDMNKSLPPAPPEASAGEAQDRVGMLDARLRALANRRININRSITQMTEMMPTDKLMNSEEVVRKREIEKKKVEALKQELADVQREEYELGMKLHRAYKRLDRDADLTTTLWVRRVTT</sequence>
<feature type="compositionally biased region" description="Acidic residues" evidence="2">
    <location>
        <begin position="580"/>
        <end position="589"/>
    </location>
</feature>
<name>A0AAN6WTH7_9PEZI</name>
<feature type="compositionally biased region" description="Polar residues" evidence="2">
    <location>
        <begin position="416"/>
        <end position="425"/>
    </location>
</feature>
<feature type="region of interest" description="Disordered" evidence="2">
    <location>
        <begin position="159"/>
        <end position="470"/>
    </location>
</feature>
<feature type="compositionally biased region" description="Polar residues" evidence="2">
    <location>
        <begin position="434"/>
        <end position="446"/>
    </location>
</feature>
<comment type="caution">
    <text evidence="3">The sequence shown here is derived from an EMBL/GenBank/DDBJ whole genome shotgun (WGS) entry which is preliminary data.</text>
</comment>
<feature type="region of interest" description="Disordered" evidence="2">
    <location>
        <begin position="654"/>
        <end position="678"/>
    </location>
</feature>
<protein>
    <submittedName>
        <fullName evidence="3">Uncharacterized protein</fullName>
    </submittedName>
</protein>
<gene>
    <name evidence="3" type="ORF">QBC35DRAFT_249710</name>
</gene>
<feature type="compositionally biased region" description="Polar residues" evidence="2">
    <location>
        <begin position="305"/>
        <end position="314"/>
    </location>
</feature>
<feature type="region of interest" description="Disordered" evidence="2">
    <location>
        <begin position="486"/>
        <end position="614"/>
    </location>
</feature>
<feature type="compositionally biased region" description="Low complexity" evidence="2">
    <location>
        <begin position="43"/>
        <end position="54"/>
    </location>
</feature>
<reference evidence="3" key="1">
    <citation type="journal article" date="2023" name="Mol. Phylogenet. Evol.">
        <title>Genome-scale phylogeny and comparative genomics of the fungal order Sordariales.</title>
        <authorList>
            <person name="Hensen N."/>
            <person name="Bonometti L."/>
            <person name="Westerberg I."/>
            <person name="Brannstrom I.O."/>
            <person name="Guillou S."/>
            <person name="Cros-Aarteil S."/>
            <person name="Calhoun S."/>
            <person name="Haridas S."/>
            <person name="Kuo A."/>
            <person name="Mondo S."/>
            <person name="Pangilinan J."/>
            <person name="Riley R."/>
            <person name="LaButti K."/>
            <person name="Andreopoulos B."/>
            <person name="Lipzen A."/>
            <person name="Chen C."/>
            <person name="Yan M."/>
            <person name="Daum C."/>
            <person name="Ng V."/>
            <person name="Clum A."/>
            <person name="Steindorff A."/>
            <person name="Ohm R.A."/>
            <person name="Martin F."/>
            <person name="Silar P."/>
            <person name="Natvig D.O."/>
            <person name="Lalanne C."/>
            <person name="Gautier V."/>
            <person name="Ament-Velasquez S.L."/>
            <person name="Kruys A."/>
            <person name="Hutchinson M.I."/>
            <person name="Powell A.J."/>
            <person name="Barry K."/>
            <person name="Miller A.N."/>
            <person name="Grigoriev I.V."/>
            <person name="Debuchy R."/>
            <person name="Gladieux P."/>
            <person name="Hiltunen Thoren M."/>
            <person name="Johannesson H."/>
        </authorList>
    </citation>
    <scope>NUCLEOTIDE SEQUENCE</scope>
    <source>
        <strain evidence="3">PSN309</strain>
    </source>
</reference>
<feature type="compositionally biased region" description="Low complexity" evidence="2">
    <location>
        <begin position="519"/>
        <end position="533"/>
    </location>
</feature>
<feature type="region of interest" description="Disordered" evidence="2">
    <location>
        <begin position="1"/>
        <end position="20"/>
    </location>
</feature>
<keyword evidence="1" id="KW-0175">Coiled coil</keyword>
<feature type="compositionally biased region" description="Basic and acidic residues" evidence="2">
    <location>
        <begin position="329"/>
        <end position="338"/>
    </location>
</feature>
<evidence type="ECO:0000256" key="1">
    <source>
        <dbReference type="SAM" id="Coils"/>
    </source>
</evidence>
<accession>A0AAN6WTH7</accession>
<feature type="compositionally biased region" description="Polar residues" evidence="2">
    <location>
        <begin position="562"/>
        <end position="576"/>
    </location>
</feature>
<feature type="compositionally biased region" description="Low complexity" evidence="2">
    <location>
        <begin position="551"/>
        <end position="560"/>
    </location>
</feature>
<dbReference type="PANTHER" id="PTHR42023:SF1">
    <property type="entry name" value="BHLH DOMAIN-CONTAINING PROTEIN"/>
    <property type="match status" value="1"/>
</dbReference>
<evidence type="ECO:0000256" key="2">
    <source>
        <dbReference type="SAM" id="MobiDB-lite"/>
    </source>
</evidence>
<feature type="compositionally biased region" description="Low complexity" evidence="2">
    <location>
        <begin position="200"/>
        <end position="216"/>
    </location>
</feature>
<feature type="compositionally biased region" description="Pro residues" evidence="2">
    <location>
        <begin position="534"/>
        <end position="550"/>
    </location>
</feature>
<organism evidence="3 4">
    <name type="scientific">Podospora australis</name>
    <dbReference type="NCBI Taxonomy" id="1536484"/>
    <lineage>
        <taxon>Eukaryota</taxon>
        <taxon>Fungi</taxon>
        <taxon>Dikarya</taxon>
        <taxon>Ascomycota</taxon>
        <taxon>Pezizomycotina</taxon>
        <taxon>Sordariomycetes</taxon>
        <taxon>Sordariomycetidae</taxon>
        <taxon>Sordariales</taxon>
        <taxon>Podosporaceae</taxon>
        <taxon>Podospora</taxon>
    </lineage>
</organism>
<dbReference type="PANTHER" id="PTHR42023">
    <property type="entry name" value="BHLH DOMAIN-CONTAINING PROTEIN"/>
    <property type="match status" value="1"/>
</dbReference>
<feature type="compositionally biased region" description="Polar residues" evidence="2">
    <location>
        <begin position="600"/>
        <end position="614"/>
    </location>
</feature>
<keyword evidence="4" id="KW-1185">Reference proteome</keyword>
<reference evidence="3" key="2">
    <citation type="submission" date="2023-05" db="EMBL/GenBank/DDBJ databases">
        <authorList>
            <consortium name="Lawrence Berkeley National Laboratory"/>
            <person name="Steindorff A."/>
            <person name="Hensen N."/>
            <person name="Bonometti L."/>
            <person name="Westerberg I."/>
            <person name="Brannstrom I.O."/>
            <person name="Guillou S."/>
            <person name="Cros-Aarteil S."/>
            <person name="Calhoun S."/>
            <person name="Haridas S."/>
            <person name="Kuo A."/>
            <person name="Mondo S."/>
            <person name="Pangilinan J."/>
            <person name="Riley R."/>
            <person name="Labutti K."/>
            <person name="Andreopoulos B."/>
            <person name="Lipzen A."/>
            <person name="Chen C."/>
            <person name="Yanf M."/>
            <person name="Daum C."/>
            <person name="Ng V."/>
            <person name="Clum A."/>
            <person name="Ohm R."/>
            <person name="Martin F."/>
            <person name="Silar P."/>
            <person name="Natvig D."/>
            <person name="Lalanne C."/>
            <person name="Gautier V."/>
            <person name="Ament-Velasquez S.L."/>
            <person name="Kruys A."/>
            <person name="Hutchinson M.I."/>
            <person name="Powell A.J."/>
            <person name="Barry K."/>
            <person name="Miller A.N."/>
            <person name="Grigoriev I.V."/>
            <person name="Debuchy R."/>
            <person name="Gladieux P."/>
            <person name="Thoren M.H."/>
            <person name="Johannesson H."/>
        </authorList>
    </citation>
    <scope>NUCLEOTIDE SEQUENCE</scope>
    <source>
        <strain evidence="3">PSN309</strain>
    </source>
</reference>
<dbReference type="AlphaFoldDB" id="A0AAN6WTH7"/>
<feature type="region of interest" description="Disordered" evidence="2">
    <location>
        <begin position="32"/>
        <end position="62"/>
    </location>
</feature>
<feature type="coiled-coil region" evidence="1">
    <location>
        <begin position="718"/>
        <end position="745"/>
    </location>
</feature>
<evidence type="ECO:0000313" key="3">
    <source>
        <dbReference type="EMBL" id="KAK4187115.1"/>
    </source>
</evidence>
<feature type="compositionally biased region" description="Polar residues" evidence="2">
    <location>
        <begin position="32"/>
        <end position="42"/>
    </location>
</feature>